<protein>
    <submittedName>
        <fullName evidence="4">TetR family transcriptional regulator</fullName>
    </submittedName>
</protein>
<accession>A0ABU8Y6I4</accession>
<comment type="caution">
    <text evidence="4">The sequence shown here is derived from an EMBL/GenBank/DDBJ whole genome shotgun (WGS) entry which is preliminary data.</text>
</comment>
<evidence type="ECO:0000313" key="4">
    <source>
        <dbReference type="EMBL" id="MEK0170441.1"/>
    </source>
</evidence>
<feature type="DNA-binding region" description="H-T-H motif" evidence="2">
    <location>
        <begin position="38"/>
        <end position="57"/>
    </location>
</feature>
<dbReference type="PROSITE" id="PS50977">
    <property type="entry name" value="HTH_TETR_2"/>
    <property type="match status" value="1"/>
</dbReference>
<evidence type="ECO:0000313" key="5">
    <source>
        <dbReference type="Proteomes" id="UP001370299"/>
    </source>
</evidence>
<name>A0ABU8Y6I4_9MICO</name>
<dbReference type="RefSeq" id="WP_185021485.1">
    <property type="nucleotide sequence ID" value="NZ_JBBKAP010000009.1"/>
</dbReference>
<dbReference type="SUPFAM" id="SSF46689">
    <property type="entry name" value="Homeodomain-like"/>
    <property type="match status" value="1"/>
</dbReference>
<dbReference type="EMBL" id="JBBLYY010000019">
    <property type="protein sequence ID" value="MEK0170441.1"/>
    <property type="molecule type" value="Genomic_DNA"/>
</dbReference>
<evidence type="ECO:0000259" key="3">
    <source>
        <dbReference type="PROSITE" id="PS50977"/>
    </source>
</evidence>
<evidence type="ECO:0000256" key="2">
    <source>
        <dbReference type="PROSITE-ProRule" id="PRU00335"/>
    </source>
</evidence>
<organism evidence="4 5">
    <name type="scientific">Curtobacterium citreum</name>
    <dbReference type="NCBI Taxonomy" id="2036"/>
    <lineage>
        <taxon>Bacteria</taxon>
        <taxon>Bacillati</taxon>
        <taxon>Actinomycetota</taxon>
        <taxon>Actinomycetes</taxon>
        <taxon>Micrococcales</taxon>
        <taxon>Microbacteriaceae</taxon>
        <taxon>Curtobacterium</taxon>
    </lineage>
</organism>
<proteinExistence type="predicted"/>
<evidence type="ECO:0000256" key="1">
    <source>
        <dbReference type="ARBA" id="ARBA00023125"/>
    </source>
</evidence>
<reference evidence="4 5" key="1">
    <citation type="submission" date="2024-03" db="EMBL/GenBank/DDBJ databases">
        <title>Whole genomes of four grape xylem sap localized bacterial endophytes.</title>
        <authorList>
            <person name="Kumar G."/>
            <person name="Savka M.A."/>
        </authorList>
    </citation>
    <scope>NUCLEOTIDE SEQUENCE [LARGE SCALE GENOMIC DNA]</scope>
    <source>
        <strain evidence="4 5">RIT_GXS8</strain>
    </source>
</reference>
<dbReference type="InterPro" id="IPR001647">
    <property type="entry name" value="HTH_TetR"/>
</dbReference>
<keyword evidence="5" id="KW-1185">Reference proteome</keyword>
<dbReference type="Proteomes" id="UP001370299">
    <property type="component" value="Unassembled WGS sequence"/>
</dbReference>
<keyword evidence="1 2" id="KW-0238">DNA-binding</keyword>
<gene>
    <name evidence="4" type="ORF">WMN62_03065</name>
</gene>
<dbReference type="Pfam" id="PF00440">
    <property type="entry name" value="TetR_N"/>
    <property type="match status" value="1"/>
</dbReference>
<dbReference type="InterPro" id="IPR009057">
    <property type="entry name" value="Homeodomain-like_sf"/>
</dbReference>
<dbReference type="Gene3D" id="1.10.357.10">
    <property type="entry name" value="Tetracycline Repressor, domain 2"/>
    <property type="match status" value="1"/>
</dbReference>
<sequence>MTEVRAQNRRAQNRRATERAVEDAAVALVGARGFDLVTGAEIATEAGITERTFFRYCASKVDAFLFVSRDVHDAVTDAVTGPVTFAALTEVIAEVLVVFERDRSDDLDRLVRVRALLVADPALLSAVLERDAARTLELQSAWQGADRFAVPLALLALRAAFDAWAEHPAGESLSAAFRRTCSALRTATGG</sequence>
<feature type="domain" description="HTH tetR-type" evidence="3">
    <location>
        <begin position="15"/>
        <end position="75"/>
    </location>
</feature>